<gene>
    <name evidence="1" type="ORF">VITISV_004213</name>
</gene>
<name>A5BK14_VITVI</name>
<dbReference type="AlphaFoldDB" id="A5BK14"/>
<proteinExistence type="predicted"/>
<reference evidence="1" key="1">
    <citation type="journal article" date="2007" name="PLoS ONE">
        <title>The first genome sequence of an elite grapevine cultivar (Pinot noir Vitis vinifera L.): coping with a highly heterozygous genome.</title>
        <authorList>
            <person name="Velasco R."/>
            <person name="Zharkikh A."/>
            <person name="Troggio M."/>
            <person name="Cartwright D.A."/>
            <person name="Cestaro A."/>
            <person name="Pruss D."/>
            <person name="Pindo M."/>
            <person name="FitzGerald L.M."/>
            <person name="Vezzulli S."/>
            <person name="Reid J."/>
            <person name="Malacarne G."/>
            <person name="Iliev D."/>
            <person name="Coppola G."/>
            <person name="Wardell B."/>
            <person name="Micheletti D."/>
            <person name="Macalma T."/>
            <person name="Facci M."/>
            <person name="Mitchell J.T."/>
            <person name="Perazzolli M."/>
            <person name="Eldredge G."/>
            <person name="Gatto P."/>
            <person name="Oyzerski R."/>
            <person name="Moretto M."/>
            <person name="Gutin N."/>
            <person name="Stefanini M."/>
            <person name="Chen Y."/>
            <person name="Segala C."/>
            <person name="Davenport C."/>
            <person name="Dematte L."/>
            <person name="Mraz A."/>
            <person name="Battilana J."/>
            <person name="Stormo K."/>
            <person name="Costa F."/>
            <person name="Tao Q."/>
            <person name="Si-Ammour A."/>
            <person name="Harkins T."/>
            <person name="Lackey A."/>
            <person name="Perbost C."/>
            <person name="Taillon B."/>
            <person name="Stella A."/>
            <person name="Solovyev V."/>
            <person name="Fawcett J.A."/>
            <person name="Sterck L."/>
            <person name="Vandepoele K."/>
            <person name="Grando S.M."/>
            <person name="Toppo S."/>
            <person name="Moser C."/>
            <person name="Lanchbury J."/>
            <person name="Bogden R."/>
            <person name="Skolnick M."/>
            <person name="Sgaramella V."/>
            <person name="Bhatnagar S.K."/>
            <person name="Fontana P."/>
            <person name="Gutin A."/>
            <person name="Van de Peer Y."/>
            <person name="Salamini F."/>
            <person name="Viola R."/>
        </authorList>
    </citation>
    <scope>NUCLEOTIDE SEQUENCE</scope>
</reference>
<evidence type="ECO:0000313" key="1">
    <source>
        <dbReference type="EMBL" id="CAN63570.1"/>
    </source>
</evidence>
<accession>A5BK14</accession>
<sequence length="192" mass="21669">MSQYEVTKKRKNIPVYKTYLEKLAASYTNGGTPSRHMRRGGGGSKSRWPAMLVVRGAILAEWSNSGVGSGLLWKIEIGEKKDIRGGEKEEAARREKEFFCNGPEARGRARNGGFWEVEKLREICEKKPRILNAVGALSGFGLPWNKLGTMLSRRLCRFRVFGLNNRIVARGRGTHPLPFWSFSMHVSIPIYV</sequence>
<protein>
    <submittedName>
        <fullName evidence="1">Uncharacterized protein</fullName>
    </submittedName>
</protein>
<dbReference type="EMBL" id="AM462187">
    <property type="protein sequence ID" value="CAN63570.1"/>
    <property type="molecule type" value="Genomic_DNA"/>
</dbReference>
<organism evidence="1">
    <name type="scientific">Vitis vinifera</name>
    <name type="common">Grape</name>
    <dbReference type="NCBI Taxonomy" id="29760"/>
    <lineage>
        <taxon>Eukaryota</taxon>
        <taxon>Viridiplantae</taxon>
        <taxon>Streptophyta</taxon>
        <taxon>Embryophyta</taxon>
        <taxon>Tracheophyta</taxon>
        <taxon>Spermatophyta</taxon>
        <taxon>Magnoliopsida</taxon>
        <taxon>eudicotyledons</taxon>
        <taxon>Gunneridae</taxon>
        <taxon>Pentapetalae</taxon>
        <taxon>rosids</taxon>
        <taxon>Vitales</taxon>
        <taxon>Vitaceae</taxon>
        <taxon>Viteae</taxon>
        <taxon>Vitis</taxon>
    </lineage>
</organism>